<name>A0ACC2XTP9_9TREE</name>
<reference evidence="1" key="1">
    <citation type="submission" date="2023-04" db="EMBL/GenBank/DDBJ databases">
        <title>Draft Genome sequencing of Naganishia species isolated from polar environments using Oxford Nanopore Technology.</title>
        <authorList>
            <person name="Leo P."/>
            <person name="Venkateswaran K."/>
        </authorList>
    </citation>
    <scope>NUCLEOTIDE SEQUENCE</scope>
    <source>
        <strain evidence="1">DBVPG 5303</strain>
    </source>
</reference>
<evidence type="ECO:0000313" key="1">
    <source>
        <dbReference type="EMBL" id="KAJ9127011.1"/>
    </source>
</evidence>
<gene>
    <name evidence="1" type="ORF">QFC24_001242</name>
</gene>
<protein>
    <submittedName>
        <fullName evidence="1">Uncharacterized protein</fullName>
    </submittedName>
</protein>
<comment type="caution">
    <text evidence="1">The sequence shown here is derived from an EMBL/GenBank/DDBJ whole genome shotgun (WGS) entry which is preliminary data.</text>
</comment>
<organism evidence="1 2">
    <name type="scientific">Naganishia onofrii</name>
    <dbReference type="NCBI Taxonomy" id="1851511"/>
    <lineage>
        <taxon>Eukaryota</taxon>
        <taxon>Fungi</taxon>
        <taxon>Dikarya</taxon>
        <taxon>Basidiomycota</taxon>
        <taxon>Agaricomycotina</taxon>
        <taxon>Tremellomycetes</taxon>
        <taxon>Filobasidiales</taxon>
        <taxon>Filobasidiaceae</taxon>
        <taxon>Naganishia</taxon>
    </lineage>
</organism>
<sequence>MTMPLNIRVSQSCLTAFKSTDTPITFLGSLVAKPAGLLAYIIDICITFYLFRTSPLRTSPDRHLLDKTIFDMSQSLALLPFPAEQLVSKLQLEEHFEGGFFKQTEALQKGDDLQATQIYYLLSEKSPRGRMHMNLNATFHIHHSGRSLYTLIKPPAGDEKVVVKRVIMGSNIDAGELLQLYVPGGWWKASEIPVEDLTNASEEEKERVGCLISEIVCPGWTIDQHKFLTKEKLQDMWQGESGWEEYQKYLRGMPVKEAK</sequence>
<dbReference type="EMBL" id="JASBWV010000003">
    <property type="protein sequence ID" value="KAJ9127011.1"/>
    <property type="molecule type" value="Genomic_DNA"/>
</dbReference>
<accession>A0ACC2XTP9</accession>
<dbReference type="Proteomes" id="UP001234202">
    <property type="component" value="Unassembled WGS sequence"/>
</dbReference>
<evidence type="ECO:0000313" key="2">
    <source>
        <dbReference type="Proteomes" id="UP001234202"/>
    </source>
</evidence>
<proteinExistence type="predicted"/>
<keyword evidence="2" id="KW-1185">Reference proteome</keyword>